<dbReference type="Gene3D" id="3.40.50.1580">
    <property type="entry name" value="Nucleoside phosphorylase domain"/>
    <property type="match status" value="1"/>
</dbReference>
<dbReference type="OrthoDB" id="204058at2759"/>
<dbReference type="GO" id="GO:0005829">
    <property type="term" value="C:cytosol"/>
    <property type="evidence" value="ECO:0007669"/>
    <property type="project" value="TreeGrafter"/>
</dbReference>
<comment type="caution">
    <text evidence="4">The sequence shown here is derived from an EMBL/GenBank/DDBJ whole genome shotgun (WGS) entry which is preliminary data.</text>
</comment>
<dbReference type="EMBL" id="JYDJ01000017">
    <property type="protein sequence ID" value="KRX49381.1"/>
    <property type="molecule type" value="Genomic_DNA"/>
</dbReference>
<dbReference type="NCBIfam" id="TIGR01719">
    <property type="entry name" value="euk_UDPppase"/>
    <property type="match status" value="1"/>
</dbReference>
<dbReference type="STRING" id="144512.A0A0V0UE08"/>
<dbReference type="GO" id="GO:0006218">
    <property type="term" value="P:uridine catabolic process"/>
    <property type="evidence" value="ECO:0007669"/>
    <property type="project" value="TreeGrafter"/>
</dbReference>
<feature type="binding site" evidence="2">
    <location>
        <position position="37"/>
    </location>
    <ligand>
        <name>phosphate</name>
        <dbReference type="ChEBI" id="CHEBI:43474"/>
    </ligand>
</feature>
<accession>A0A0V0UE08</accession>
<feature type="binding site" evidence="2">
    <location>
        <position position="159"/>
    </location>
    <ligand>
        <name>substrate</name>
    </ligand>
</feature>
<reference evidence="4 5" key="1">
    <citation type="submission" date="2015-01" db="EMBL/GenBank/DDBJ databases">
        <title>Evolution of Trichinella species and genotypes.</title>
        <authorList>
            <person name="Korhonen P.K."/>
            <person name="Edoardo P."/>
            <person name="Giuseppe L.R."/>
            <person name="Gasser R.B."/>
        </authorList>
    </citation>
    <scope>NUCLEOTIDE SEQUENCE [LARGE SCALE GENOMIC DNA]</scope>
    <source>
        <strain evidence="4">ISS417</strain>
    </source>
</reference>
<evidence type="ECO:0000313" key="5">
    <source>
        <dbReference type="Proteomes" id="UP000055048"/>
    </source>
</evidence>
<dbReference type="InterPro" id="IPR010059">
    <property type="entry name" value="Uridine_phosphorylase_euk"/>
</dbReference>
<feature type="binding site" evidence="2">
    <location>
        <begin position="81"/>
        <end position="84"/>
    </location>
    <ligand>
        <name>phosphate</name>
        <dbReference type="ChEBI" id="CHEBI:43474"/>
    </ligand>
</feature>
<keyword evidence="5" id="KW-1185">Reference proteome</keyword>
<protein>
    <submittedName>
        <fullName evidence="4">Uridine phosphorylase 2</fullName>
    </submittedName>
</protein>
<evidence type="ECO:0000256" key="1">
    <source>
        <dbReference type="ARBA" id="ARBA00010456"/>
    </source>
</evidence>
<dbReference type="SUPFAM" id="SSF53167">
    <property type="entry name" value="Purine and uridine phosphorylases"/>
    <property type="match status" value="1"/>
</dbReference>
<dbReference type="InterPro" id="IPR035994">
    <property type="entry name" value="Nucleoside_phosphorylase_sf"/>
</dbReference>
<evidence type="ECO:0000313" key="4">
    <source>
        <dbReference type="EMBL" id="KRX49381.1"/>
    </source>
</evidence>
<evidence type="ECO:0000259" key="3">
    <source>
        <dbReference type="Pfam" id="PF01048"/>
    </source>
</evidence>
<evidence type="ECO:0000256" key="2">
    <source>
        <dbReference type="PIRSR" id="PIRSR610059-50"/>
    </source>
</evidence>
<dbReference type="PANTHER" id="PTHR43691">
    <property type="entry name" value="URIDINE PHOSPHORYLASE"/>
    <property type="match status" value="1"/>
</dbReference>
<dbReference type="Pfam" id="PF01048">
    <property type="entry name" value="PNP_UDP_1"/>
    <property type="match status" value="1"/>
</dbReference>
<dbReference type="Proteomes" id="UP000055048">
    <property type="component" value="Unassembled WGS sequence"/>
</dbReference>
<comment type="similarity">
    <text evidence="1">Belongs to the PNP/UDP phosphorylase family.</text>
</comment>
<feature type="binding site" evidence="2">
    <location>
        <position position="161"/>
    </location>
    <ligand>
        <name>substrate</name>
    </ligand>
</feature>
<name>A0A0V0UE08_9BILA</name>
<proteinExistence type="inferred from homology"/>
<dbReference type="AlphaFoldDB" id="A0A0V0UE08"/>
<dbReference type="GO" id="GO:0009166">
    <property type="term" value="P:nucleotide catabolic process"/>
    <property type="evidence" value="ECO:0007669"/>
    <property type="project" value="InterPro"/>
</dbReference>
<organism evidence="4 5">
    <name type="scientific">Trichinella murrelli</name>
    <dbReference type="NCBI Taxonomy" id="144512"/>
    <lineage>
        <taxon>Eukaryota</taxon>
        <taxon>Metazoa</taxon>
        <taxon>Ecdysozoa</taxon>
        <taxon>Nematoda</taxon>
        <taxon>Enoplea</taxon>
        <taxon>Dorylaimia</taxon>
        <taxon>Trichinellida</taxon>
        <taxon>Trichinellidae</taxon>
        <taxon>Trichinella</taxon>
    </lineage>
</organism>
<dbReference type="InterPro" id="IPR000845">
    <property type="entry name" value="Nucleoside_phosphorylase_d"/>
</dbReference>
<sequence>MSAVSTKLFHFARHLADRFPINKPYGFMPENLCKSDRYVMFKVGPVLCVNHGVGQGSVSIMLNELLKLLKLANCMDVIIIRIGTCGGLGLAKGTVVISDSVVNGLLEEHYEMHILGNIHLKPTKLNKTLGSNLLSIAEELKYAAVIGKTLSVNDFYEEQARVDGALCDFTFEEKLNFLNKAYNSGVKNIEMESSCFAAFCCRAGIKAAVICVTLLDRLEGDVLNPNDPFSEWEKRPVEIISRYIEKEYFQISN</sequence>
<gene>
    <name evidence="4" type="primary">Upp2</name>
    <name evidence="4" type="ORF">T05_13852</name>
</gene>
<dbReference type="PANTHER" id="PTHR43691:SF11">
    <property type="entry name" value="FI09636P-RELATED"/>
    <property type="match status" value="1"/>
</dbReference>
<dbReference type="GO" id="GO:0004850">
    <property type="term" value="F:uridine phosphorylase activity"/>
    <property type="evidence" value="ECO:0007669"/>
    <property type="project" value="InterPro"/>
</dbReference>
<feature type="domain" description="Nucleoside phosphorylase" evidence="3">
    <location>
        <begin position="33"/>
        <end position="242"/>
    </location>
</feature>